<dbReference type="InterPro" id="IPR047197">
    <property type="entry name" value="THYN1-like_EVE"/>
</dbReference>
<dbReference type="STRING" id="1781255.BH720_10620"/>
<dbReference type="SUPFAM" id="SSF88697">
    <property type="entry name" value="PUA domain-like"/>
    <property type="match status" value="1"/>
</dbReference>
<proteinExistence type="predicted"/>
<dbReference type="Gene3D" id="3.10.590.10">
    <property type="entry name" value="ph1033 like domains"/>
    <property type="match status" value="1"/>
</dbReference>
<accession>A0A1E5QKP3</accession>
<reference evidence="2" key="1">
    <citation type="submission" date="2016-09" db="EMBL/GenBank/DDBJ databases">
        <title>Draft genome of thermotolerant cyanobacterium Desertifilum sp. strain IPPAS B-1220.</title>
        <authorList>
            <person name="Sinetova M.A."/>
            <person name="Bolakhan K."/>
            <person name="Zayadan B.K."/>
            <person name="Mironov K.S."/>
            <person name="Ustinova V."/>
            <person name="Kupriyanova E.V."/>
            <person name="Sidorov R.A."/>
            <person name="Skrypnik A.N."/>
            <person name="Gogoleva N.E."/>
            <person name="Gogolev Y.V."/>
            <person name="Los D.A."/>
        </authorList>
    </citation>
    <scope>NUCLEOTIDE SEQUENCE [LARGE SCALE GENOMIC DNA]</scope>
    <source>
        <strain evidence="2">IPPAS B-1220</strain>
    </source>
</reference>
<evidence type="ECO:0000313" key="2">
    <source>
        <dbReference type="EMBL" id="OEJ75174.1"/>
    </source>
</evidence>
<dbReference type="PANTHER" id="PTHR14087:SF7">
    <property type="entry name" value="THYMOCYTE NUCLEAR PROTEIN 1"/>
    <property type="match status" value="1"/>
</dbReference>
<dbReference type="RefSeq" id="WP_069967172.1">
    <property type="nucleotide sequence ID" value="NZ_CM124774.1"/>
</dbReference>
<dbReference type="OrthoDB" id="9791347at2"/>
<feature type="domain" description="EVE" evidence="1">
    <location>
        <begin position="2"/>
        <end position="132"/>
    </location>
</feature>
<dbReference type="InterPro" id="IPR052181">
    <property type="entry name" value="5hmC_binding"/>
</dbReference>
<name>A0A1E5QKP3_9CYAN</name>
<dbReference type="InterPro" id="IPR015947">
    <property type="entry name" value="PUA-like_sf"/>
</dbReference>
<dbReference type="InterPro" id="IPR002740">
    <property type="entry name" value="EVE_domain"/>
</dbReference>
<comment type="caution">
    <text evidence="2">The sequence shown here is derived from an EMBL/GenBank/DDBJ whole genome shotgun (WGS) entry which is preliminary data.</text>
</comment>
<dbReference type="PANTHER" id="PTHR14087">
    <property type="entry name" value="THYMOCYTE NUCLEAR PROTEIN 1"/>
    <property type="match status" value="1"/>
</dbReference>
<sequence length="138" mass="15521">MAYWLLKSEPSTYTYADLERDRQTVWDGVNNALALKHLRAMNPGDLALIYHSGKEKQVVGIAEVVSSPYADPKLDDPKRVVVDLKPARSLQQPVTLAQMKQSDRFEGFDLLRLPRLSVMPVPETYWSAILELAKPGLA</sequence>
<dbReference type="CDD" id="cd21133">
    <property type="entry name" value="EVE"/>
    <property type="match status" value="1"/>
</dbReference>
<dbReference type="Pfam" id="PF01878">
    <property type="entry name" value="EVE"/>
    <property type="match status" value="1"/>
</dbReference>
<gene>
    <name evidence="2" type="ORF">BH720_10620</name>
</gene>
<dbReference type="EMBL" id="MJGC01000053">
    <property type="protein sequence ID" value="OEJ75174.1"/>
    <property type="molecule type" value="Genomic_DNA"/>
</dbReference>
<protein>
    <submittedName>
        <fullName evidence="2">Ubiquinol-cytochrome C reductase</fullName>
    </submittedName>
</protein>
<organism evidence="2">
    <name type="scientific">Desertifilum tharense IPPAS B-1220</name>
    <dbReference type="NCBI Taxonomy" id="1781255"/>
    <lineage>
        <taxon>Bacteria</taxon>
        <taxon>Bacillati</taxon>
        <taxon>Cyanobacteriota</taxon>
        <taxon>Cyanophyceae</taxon>
        <taxon>Desertifilales</taxon>
        <taxon>Desertifilaceae</taxon>
        <taxon>Desertifilum</taxon>
    </lineage>
</organism>
<evidence type="ECO:0000259" key="1">
    <source>
        <dbReference type="Pfam" id="PF01878"/>
    </source>
</evidence>
<dbReference type="AlphaFoldDB" id="A0A1E5QKP3"/>